<dbReference type="GO" id="GO:0000256">
    <property type="term" value="P:allantoin catabolic process"/>
    <property type="evidence" value="ECO:0007669"/>
    <property type="project" value="InterPro"/>
</dbReference>
<evidence type="ECO:0000313" key="6">
    <source>
        <dbReference type="Proteomes" id="UP000308917"/>
    </source>
</evidence>
<dbReference type="Gene3D" id="2.60.120.480">
    <property type="entry name" value="Ureidoglycolate hydrolase"/>
    <property type="match status" value="1"/>
</dbReference>
<dbReference type="GO" id="GO:0006144">
    <property type="term" value="P:purine nucleobase metabolic process"/>
    <property type="evidence" value="ECO:0007669"/>
    <property type="project" value="UniProtKB-KW"/>
</dbReference>
<dbReference type="PIRSF" id="PIRSF017306">
    <property type="entry name" value="Ureidogly_hydro"/>
    <property type="match status" value="1"/>
</dbReference>
<name>A0A4S8FDJ2_9BURK</name>
<comment type="catalytic activity">
    <reaction evidence="4">
        <text>(S)-ureidoglycolate = urea + glyoxylate</text>
        <dbReference type="Rhea" id="RHEA:11304"/>
        <dbReference type="ChEBI" id="CHEBI:16199"/>
        <dbReference type="ChEBI" id="CHEBI:36655"/>
        <dbReference type="ChEBI" id="CHEBI:57296"/>
        <dbReference type="EC" id="4.3.2.3"/>
    </reaction>
</comment>
<dbReference type="PANTHER" id="PTHR21221:SF1">
    <property type="entry name" value="UREIDOGLYCOLATE LYASE"/>
    <property type="match status" value="1"/>
</dbReference>
<dbReference type="CDD" id="cd20298">
    <property type="entry name" value="cupin_UAH"/>
    <property type="match status" value="1"/>
</dbReference>
<dbReference type="EMBL" id="STFG01000001">
    <property type="protein sequence ID" value="THU05349.1"/>
    <property type="molecule type" value="Genomic_DNA"/>
</dbReference>
<evidence type="ECO:0000256" key="1">
    <source>
        <dbReference type="ARBA" id="ARBA00011738"/>
    </source>
</evidence>
<dbReference type="SUPFAM" id="SSF51182">
    <property type="entry name" value="RmlC-like cupins"/>
    <property type="match status" value="1"/>
</dbReference>
<dbReference type="InterPro" id="IPR024060">
    <property type="entry name" value="Ureidoglycolate_lyase_dom_sf"/>
</dbReference>
<gene>
    <name evidence="5" type="ORF">E9531_02085</name>
</gene>
<sequence length="175" mass="19194">MPALPTTHWLTVQPLTAESFAPFGQVIECKGHCSFPINGGTCQRYHDLAQPQLRAEGRIGMSLFHAQALPWNLPLQVLERHAYTSQAFVPMGQALPMLVVVAPADVPAYALQPPHVQAFLSDGQQGINLAPGTWHHPLRTLKEGTWLVVDRIAPPGSPVDCEEHDIGNWDLVCAR</sequence>
<dbReference type="InterPro" id="IPR047233">
    <property type="entry name" value="UAH_cupin"/>
</dbReference>
<dbReference type="AlphaFoldDB" id="A0A4S8FDJ2"/>
<keyword evidence="5" id="KW-0378">Hydrolase</keyword>
<keyword evidence="3" id="KW-0456">Lyase</keyword>
<dbReference type="Pfam" id="PF04115">
    <property type="entry name" value="Ureidogly_lyase"/>
    <property type="match status" value="1"/>
</dbReference>
<dbReference type="GO" id="GO:0050385">
    <property type="term" value="F:ureidoglycolate lyase activity"/>
    <property type="evidence" value="ECO:0007669"/>
    <property type="project" value="UniProtKB-EC"/>
</dbReference>
<keyword evidence="6" id="KW-1185">Reference proteome</keyword>
<evidence type="ECO:0000313" key="5">
    <source>
        <dbReference type="EMBL" id="THU05349.1"/>
    </source>
</evidence>
<dbReference type="Proteomes" id="UP000308917">
    <property type="component" value="Unassembled WGS sequence"/>
</dbReference>
<dbReference type="InterPro" id="IPR011051">
    <property type="entry name" value="RmlC_Cupin_sf"/>
</dbReference>
<proteinExistence type="predicted"/>
<dbReference type="GO" id="GO:0004848">
    <property type="term" value="F:ureidoglycolate hydrolase activity"/>
    <property type="evidence" value="ECO:0007669"/>
    <property type="project" value="InterPro"/>
</dbReference>
<evidence type="ECO:0000256" key="4">
    <source>
        <dbReference type="ARBA" id="ARBA00047684"/>
    </source>
</evidence>
<dbReference type="PANTHER" id="PTHR21221">
    <property type="entry name" value="UREIDOGLYCOLATE HYDROLASE"/>
    <property type="match status" value="1"/>
</dbReference>
<organism evidence="5 6">
    <name type="scientific">Lampropedia puyangensis</name>
    <dbReference type="NCBI Taxonomy" id="1330072"/>
    <lineage>
        <taxon>Bacteria</taxon>
        <taxon>Pseudomonadati</taxon>
        <taxon>Pseudomonadota</taxon>
        <taxon>Betaproteobacteria</taxon>
        <taxon>Burkholderiales</taxon>
        <taxon>Comamonadaceae</taxon>
        <taxon>Lampropedia</taxon>
    </lineage>
</organism>
<comment type="subunit">
    <text evidence="1">Homodimer.</text>
</comment>
<dbReference type="RefSeq" id="WP_136572059.1">
    <property type="nucleotide sequence ID" value="NZ_STFG01000001.1"/>
</dbReference>
<protein>
    <submittedName>
        <fullName evidence="5">Ureidoglycolate hydrolase</fullName>
    </submittedName>
</protein>
<comment type="caution">
    <text evidence="5">The sequence shown here is derived from an EMBL/GenBank/DDBJ whole genome shotgun (WGS) entry which is preliminary data.</text>
</comment>
<evidence type="ECO:0000256" key="2">
    <source>
        <dbReference type="ARBA" id="ARBA00022631"/>
    </source>
</evidence>
<dbReference type="InterPro" id="IPR007247">
    <property type="entry name" value="Ureidogly_lyase"/>
</dbReference>
<keyword evidence="2" id="KW-0659">Purine metabolism</keyword>
<evidence type="ECO:0000256" key="3">
    <source>
        <dbReference type="ARBA" id="ARBA00023239"/>
    </source>
</evidence>
<reference evidence="5 6" key="1">
    <citation type="journal article" date="2015" name="Antonie Van Leeuwenhoek">
        <title>Lampropedia puyangensis sp. nov., isolated from symptomatic bark of Populus ? euramericana canker and emended description of Lampropedia hyalina (Ehrenberg 1832) Lee et al. 2004.</title>
        <authorList>
            <person name="Li Y."/>
            <person name="Wang T."/>
            <person name="Piao C.G."/>
            <person name="Wang L.F."/>
            <person name="Tian G.Z."/>
            <person name="Zhu T.H."/>
            <person name="Guo M.W."/>
        </authorList>
    </citation>
    <scope>NUCLEOTIDE SEQUENCE [LARGE SCALE GENOMIC DNA]</scope>
    <source>
        <strain evidence="5 6">2-bin</strain>
    </source>
</reference>
<dbReference type="OrthoDB" id="9804602at2"/>
<accession>A0A4S8FDJ2</accession>